<dbReference type="InParanoid" id="K5UY17"/>
<evidence type="ECO:0000313" key="1">
    <source>
        <dbReference type="EMBL" id="EKM55001.1"/>
    </source>
</evidence>
<evidence type="ECO:0000313" key="2">
    <source>
        <dbReference type="Proteomes" id="UP000008370"/>
    </source>
</evidence>
<accession>K5UY17</accession>
<gene>
    <name evidence="1" type="ORF">PHACADRAFT_195027</name>
</gene>
<proteinExistence type="predicted"/>
<organism evidence="1 2">
    <name type="scientific">Phanerochaete carnosa (strain HHB-10118-sp)</name>
    <name type="common">White-rot fungus</name>
    <name type="synonym">Peniophora carnosa</name>
    <dbReference type="NCBI Taxonomy" id="650164"/>
    <lineage>
        <taxon>Eukaryota</taxon>
        <taxon>Fungi</taxon>
        <taxon>Dikarya</taxon>
        <taxon>Basidiomycota</taxon>
        <taxon>Agaricomycotina</taxon>
        <taxon>Agaricomycetes</taxon>
        <taxon>Polyporales</taxon>
        <taxon>Phanerochaetaceae</taxon>
        <taxon>Phanerochaete</taxon>
    </lineage>
</organism>
<keyword evidence="2" id="KW-1185">Reference proteome</keyword>
<protein>
    <submittedName>
        <fullName evidence="1">Uncharacterized protein</fullName>
    </submittedName>
</protein>
<name>K5UY17_PHACS</name>
<dbReference type="OrthoDB" id="2803839at2759"/>
<dbReference type="KEGG" id="pco:PHACADRAFT_195027"/>
<reference evidence="1 2" key="1">
    <citation type="journal article" date="2012" name="BMC Genomics">
        <title>Comparative genomics of the white-rot fungi, Phanerochaete carnosa and P. chrysosporium, to elucidate the genetic basis of the distinct wood types they colonize.</title>
        <authorList>
            <person name="Suzuki H."/>
            <person name="MacDonald J."/>
            <person name="Syed K."/>
            <person name="Salamov A."/>
            <person name="Hori C."/>
            <person name="Aerts A."/>
            <person name="Henrissat B."/>
            <person name="Wiebenga A."/>
            <person name="vanKuyk P.A."/>
            <person name="Barry K."/>
            <person name="Lindquist E."/>
            <person name="LaButti K."/>
            <person name="Lapidus A."/>
            <person name="Lucas S."/>
            <person name="Coutinho P."/>
            <person name="Gong Y."/>
            <person name="Samejima M."/>
            <person name="Mahadevan R."/>
            <person name="Abou-Zaid M."/>
            <person name="de Vries R.P."/>
            <person name="Igarashi K."/>
            <person name="Yadav J.S."/>
            <person name="Grigoriev I.V."/>
            <person name="Master E.R."/>
        </authorList>
    </citation>
    <scope>NUCLEOTIDE SEQUENCE [LARGE SCALE GENOMIC DNA]</scope>
    <source>
        <strain evidence="1 2">HHB-10118-sp</strain>
    </source>
</reference>
<dbReference type="Proteomes" id="UP000008370">
    <property type="component" value="Unassembled WGS sequence"/>
</dbReference>
<dbReference type="HOGENOM" id="CLU_2360427_0_0_1"/>
<sequence>MTEQQAKIKKALYAGTDAKDILDKSDCDFWDSANKNLAEIRNAADCNPKKMNKIFSKILANDWATHGVIEEGEDGDIQAQVPELQQTVNEFVGSQA</sequence>
<dbReference type="RefSeq" id="XP_007395349.1">
    <property type="nucleotide sequence ID" value="XM_007395287.1"/>
</dbReference>
<dbReference type="GeneID" id="18911061"/>
<dbReference type="AlphaFoldDB" id="K5UY17"/>
<dbReference type="EMBL" id="JH930472">
    <property type="protein sequence ID" value="EKM55001.1"/>
    <property type="molecule type" value="Genomic_DNA"/>
</dbReference>